<dbReference type="EMBL" id="UINC01172333">
    <property type="protein sequence ID" value="SVD77354.1"/>
    <property type="molecule type" value="Genomic_DNA"/>
</dbReference>
<reference evidence="4" key="1">
    <citation type="submission" date="2018-05" db="EMBL/GenBank/DDBJ databases">
        <authorList>
            <person name="Lanie J.A."/>
            <person name="Ng W.-L."/>
            <person name="Kazmierczak K.M."/>
            <person name="Andrzejewski T.M."/>
            <person name="Davidsen T.M."/>
            <person name="Wayne K.J."/>
            <person name="Tettelin H."/>
            <person name="Glass J.I."/>
            <person name="Rusch D."/>
            <person name="Podicherti R."/>
            <person name="Tsui H.-C.T."/>
            <person name="Winkler M.E."/>
        </authorList>
    </citation>
    <scope>NUCLEOTIDE SEQUENCE</scope>
</reference>
<organism evidence="4">
    <name type="scientific">marine metagenome</name>
    <dbReference type="NCBI Taxonomy" id="408172"/>
    <lineage>
        <taxon>unclassified sequences</taxon>
        <taxon>metagenomes</taxon>
        <taxon>ecological metagenomes</taxon>
    </lineage>
</organism>
<proteinExistence type="predicted"/>
<gene>
    <name evidence="4" type="ORF">METZ01_LOCUS430208</name>
</gene>
<keyword evidence="1" id="KW-0489">Methyltransferase</keyword>
<dbReference type="InterPro" id="IPR018117">
    <property type="entry name" value="C5_DNA_meth_AS"/>
</dbReference>
<dbReference type="Gene3D" id="3.40.50.150">
    <property type="entry name" value="Vaccinia Virus protein VP39"/>
    <property type="match status" value="1"/>
</dbReference>
<evidence type="ECO:0008006" key="5">
    <source>
        <dbReference type="Google" id="ProtNLM"/>
    </source>
</evidence>
<sequence>MPKDLLIRDIGADNLAWLQSTKPPGTSQGEYLRSLFESIIEDNKQPSLFTAQNILSNKYSRLPFKFIDLFAGIGGFRSAMTRLGGKCVFSNEWDKYAVKTYQTWYRDAEINTSNINELDIQKEIPDHDILCAGFPCQPFSIAGVSKKNSLGRLHGFSDQKDGNLFYRILDIVKEKRPPVLFLENVKNLRSHDGGKTWLIIENCLDEHEYFVYKNIIDARHWVPQHRERIFIVCFDKK</sequence>
<evidence type="ECO:0000256" key="3">
    <source>
        <dbReference type="ARBA" id="ARBA00022691"/>
    </source>
</evidence>
<dbReference type="SUPFAM" id="SSF53335">
    <property type="entry name" value="S-adenosyl-L-methionine-dependent methyltransferases"/>
    <property type="match status" value="1"/>
</dbReference>
<keyword evidence="3" id="KW-0949">S-adenosyl-L-methionine</keyword>
<dbReference type="GO" id="GO:0032259">
    <property type="term" value="P:methylation"/>
    <property type="evidence" value="ECO:0007669"/>
    <property type="project" value="UniProtKB-KW"/>
</dbReference>
<dbReference type="PROSITE" id="PS00094">
    <property type="entry name" value="C5_MTASE_1"/>
    <property type="match status" value="1"/>
</dbReference>
<dbReference type="InterPro" id="IPR001525">
    <property type="entry name" value="C5_MeTfrase"/>
</dbReference>
<dbReference type="AlphaFoldDB" id="A0A382Y2E3"/>
<dbReference type="PROSITE" id="PS51679">
    <property type="entry name" value="SAM_MT_C5"/>
    <property type="match status" value="1"/>
</dbReference>
<keyword evidence="2" id="KW-0808">Transferase</keyword>
<dbReference type="NCBIfam" id="TIGR00675">
    <property type="entry name" value="dcm"/>
    <property type="match status" value="1"/>
</dbReference>
<protein>
    <recommendedName>
        <fullName evidence="5">DNA (cytosine-5-)-methyltransferase</fullName>
    </recommendedName>
</protein>
<dbReference type="InterPro" id="IPR029063">
    <property type="entry name" value="SAM-dependent_MTases_sf"/>
</dbReference>
<accession>A0A382Y2E3</accession>
<evidence type="ECO:0000313" key="4">
    <source>
        <dbReference type="EMBL" id="SVD77354.1"/>
    </source>
</evidence>
<dbReference type="Pfam" id="PF00145">
    <property type="entry name" value="DNA_methylase"/>
    <property type="match status" value="1"/>
</dbReference>
<dbReference type="PRINTS" id="PR00105">
    <property type="entry name" value="C5METTRFRASE"/>
</dbReference>
<name>A0A382Y2E3_9ZZZZ</name>
<dbReference type="PANTHER" id="PTHR46098">
    <property type="entry name" value="TRNA (CYTOSINE(38)-C(5))-METHYLTRANSFERASE"/>
    <property type="match status" value="1"/>
</dbReference>
<evidence type="ECO:0000256" key="2">
    <source>
        <dbReference type="ARBA" id="ARBA00022679"/>
    </source>
</evidence>
<dbReference type="InterPro" id="IPR050750">
    <property type="entry name" value="C5-MTase"/>
</dbReference>
<dbReference type="PANTHER" id="PTHR46098:SF1">
    <property type="entry name" value="TRNA (CYTOSINE(38)-C(5))-METHYLTRANSFERASE"/>
    <property type="match status" value="1"/>
</dbReference>
<dbReference type="GO" id="GO:0008168">
    <property type="term" value="F:methyltransferase activity"/>
    <property type="evidence" value="ECO:0007669"/>
    <property type="project" value="UniProtKB-KW"/>
</dbReference>
<evidence type="ECO:0000256" key="1">
    <source>
        <dbReference type="ARBA" id="ARBA00022603"/>
    </source>
</evidence>
<feature type="non-terminal residue" evidence="4">
    <location>
        <position position="237"/>
    </location>
</feature>